<sequence>MATRKERRNAPGAQPNPGVRTDRAASDIRSRSDDPGQSSYGGFKNEDPRRQHQGDASRKPGQRQGK</sequence>
<evidence type="ECO:0000256" key="1">
    <source>
        <dbReference type="SAM" id="MobiDB-lite"/>
    </source>
</evidence>
<feature type="compositionally biased region" description="Basic and acidic residues" evidence="1">
    <location>
        <begin position="20"/>
        <end position="34"/>
    </location>
</feature>
<dbReference type="EMBL" id="OGUS01000073">
    <property type="protein sequence ID" value="SPC07422.1"/>
    <property type="molecule type" value="Genomic_DNA"/>
</dbReference>
<reference evidence="3 8" key="4">
    <citation type="submission" date="2021-02" db="EMBL/GenBank/DDBJ databases">
        <title>Complete Genome Sequence of Cupriavidus oxalaticus Strain Ox1, a Soil Oxalate-Degrading Species.</title>
        <authorList>
            <person name="Palmieri F."/>
            <person name="Udriet P."/>
            <person name="Deuasquier M."/>
            <person name="Beaudoing E."/>
            <person name="Johnson S.L."/>
            <person name="Davenport K.W."/>
            <person name="Chain P.S."/>
            <person name="Bindschedler S."/>
            <person name="Junier P."/>
        </authorList>
    </citation>
    <scope>NUCLEOTIDE SEQUENCE [LARGE SCALE GENOMIC DNA]</scope>
    <source>
        <strain evidence="3 8">Ox1</strain>
    </source>
</reference>
<dbReference type="Proteomes" id="UP000325743">
    <property type="component" value="Chromosome 2"/>
</dbReference>
<evidence type="ECO:0000313" key="2">
    <source>
        <dbReference type="EMBL" id="QEZ46888.1"/>
    </source>
</evidence>
<keyword evidence="8" id="KW-1185">Reference proteome</keyword>
<dbReference type="Proteomes" id="UP000256862">
    <property type="component" value="Chromosome CO2235"/>
</dbReference>
<evidence type="ECO:0000313" key="4">
    <source>
        <dbReference type="EMBL" id="SPC07422.1"/>
    </source>
</evidence>
<reference evidence="6" key="2">
    <citation type="submission" date="2018-01" db="EMBL/GenBank/DDBJ databases">
        <authorList>
            <person name="Gaut B.S."/>
            <person name="Morton B.R."/>
            <person name="Clegg M.T."/>
            <person name="Duvall M.R."/>
        </authorList>
    </citation>
    <scope>NUCLEOTIDE SEQUENCE [LARGE SCALE GENOMIC DNA]</scope>
</reference>
<evidence type="ECO:0000313" key="6">
    <source>
        <dbReference type="Proteomes" id="UP000256862"/>
    </source>
</evidence>
<dbReference type="EMBL" id="CP032519">
    <property type="protein sequence ID" value="QEZ46888.1"/>
    <property type="molecule type" value="Genomic_DNA"/>
</dbReference>
<feature type="compositionally biased region" description="Basic and acidic residues" evidence="1">
    <location>
        <begin position="44"/>
        <end position="58"/>
    </location>
</feature>
<dbReference type="EMBL" id="OGUS01000115">
    <property type="protein sequence ID" value="SPC12792.1"/>
    <property type="molecule type" value="Genomic_DNA"/>
</dbReference>
<feature type="region of interest" description="Disordered" evidence="1">
    <location>
        <begin position="1"/>
        <end position="66"/>
    </location>
</feature>
<reference evidence="4" key="1">
    <citation type="submission" date="2018-01" db="EMBL/GenBank/DDBJ databases">
        <authorList>
            <person name="Clerissi C."/>
        </authorList>
    </citation>
    <scope>NUCLEOTIDE SEQUENCE</scope>
    <source>
        <strain evidence="4">Cupriavidus oxalaticus LMG 2235</strain>
    </source>
</reference>
<dbReference type="Proteomes" id="UP000623307">
    <property type="component" value="Chromosome 2"/>
</dbReference>
<evidence type="ECO:0000313" key="5">
    <source>
        <dbReference type="EMBL" id="SPC12792.1"/>
    </source>
</evidence>
<name>A0A375FNZ6_9BURK</name>
<dbReference type="EMBL" id="CP069812">
    <property type="protein sequence ID" value="QRQ92872.1"/>
    <property type="molecule type" value="Genomic_DNA"/>
</dbReference>
<dbReference type="AlphaFoldDB" id="A0A375FNZ6"/>
<evidence type="ECO:0000313" key="8">
    <source>
        <dbReference type="Proteomes" id="UP000623307"/>
    </source>
</evidence>
<gene>
    <name evidence="5" type="ORF">CO2235_150447</name>
    <name evidence="4" type="ORF">CO2235_U670035</name>
    <name evidence="2" type="ORF">D2917_22110</name>
    <name evidence="3" type="ORF">JTE92_22350</name>
</gene>
<evidence type="ECO:0000313" key="7">
    <source>
        <dbReference type="Proteomes" id="UP000325743"/>
    </source>
</evidence>
<accession>A0A375FNZ6</accession>
<reference evidence="2 7" key="3">
    <citation type="submission" date="2018-09" db="EMBL/GenBank/DDBJ databases">
        <title>Complete genome sequence of Cupriavidus oxalaticus T2, a bacterium capable of phenol tolerance and degradation.</title>
        <authorList>
            <person name="Yan J."/>
        </authorList>
    </citation>
    <scope>NUCLEOTIDE SEQUENCE [LARGE SCALE GENOMIC DNA]</scope>
    <source>
        <strain evidence="2 7">T2</strain>
    </source>
</reference>
<organism evidence="4 6">
    <name type="scientific">Cupriavidus oxalaticus</name>
    <dbReference type="NCBI Taxonomy" id="96344"/>
    <lineage>
        <taxon>Bacteria</taxon>
        <taxon>Pseudomonadati</taxon>
        <taxon>Pseudomonadota</taxon>
        <taxon>Betaproteobacteria</taxon>
        <taxon>Burkholderiales</taxon>
        <taxon>Burkholderiaceae</taxon>
        <taxon>Cupriavidus</taxon>
    </lineage>
</organism>
<dbReference type="RefSeq" id="WP_063237934.1">
    <property type="nucleotide sequence ID" value="NZ_CP032519.1"/>
</dbReference>
<dbReference type="GeneID" id="303492301"/>
<dbReference type="OrthoDB" id="8963247at2"/>
<evidence type="ECO:0000313" key="3">
    <source>
        <dbReference type="EMBL" id="QRQ92872.1"/>
    </source>
</evidence>
<protein>
    <submittedName>
        <fullName evidence="4">Uncharacterized protein</fullName>
    </submittedName>
</protein>
<proteinExistence type="predicted"/>